<dbReference type="KEGG" id="prag:EKN56_12835"/>
<reference evidence="2 3" key="1">
    <citation type="submission" date="2019-03" db="EMBL/GenBank/DDBJ databases">
        <title>Pragia sp. nov. isolated from the gut tract of Carduelis flavirostris.</title>
        <authorList>
            <person name="Ge Y."/>
        </authorList>
    </citation>
    <scope>NUCLEOTIDE SEQUENCE [LARGE SCALE GENOMIC DNA]</scope>
    <source>
        <strain evidence="2 3">CF-458</strain>
    </source>
</reference>
<keyword evidence="3" id="KW-1185">Reference proteome</keyword>
<feature type="region of interest" description="Disordered" evidence="1">
    <location>
        <begin position="358"/>
        <end position="377"/>
    </location>
</feature>
<sequence>MSPTSTLAAFIDHATDRLLQRADVKASPSNSNHSRWDSLIFLGNLHDVVPRRLLLDSILNPREKFAWQLIRLHATDNNTGAAFPSYDELQIQLSNYPVKEKASRSTVSLTLLTLRLTRWLSLCHRARDKRNGRILGNIYVLHDEPLTLLDAQTFDPDYLKLLAHCICHANPRLRSVAEELLVTIHSDGTLKYLSSRMSLIEERIIWQQEQAMTQSAQETKHKSPNFSAKSYSKTQPKSPCFNKEPSATNRNTSLKSNKKTTVLLQDSSTTLQSSKKRKLQVPRANGKLQWPEVIALQAHEIQLVQQITHQLDLALAQAVLDDTAARISRGGIQNPAAYLLATLKRAKKGEFNALSKHSSAISPPISTSHHPVEQDTFRSSDPQNVLAILNEIKNRIKLVKGR</sequence>
<evidence type="ECO:0000313" key="2">
    <source>
        <dbReference type="EMBL" id="QBH97202.1"/>
    </source>
</evidence>
<dbReference type="NCBIfam" id="NF040582">
    <property type="entry name" value="STY4528_fam"/>
    <property type="match status" value="1"/>
</dbReference>
<accession>A0A411WLZ0</accession>
<name>A0A411WLZ0_9GAMM</name>
<dbReference type="InterPro" id="IPR047749">
    <property type="entry name" value="STY4528-like"/>
</dbReference>
<proteinExistence type="predicted"/>
<dbReference type="AlphaFoldDB" id="A0A411WLZ0"/>
<gene>
    <name evidence="2" type="ORF">EKN56_12835</name>
</gene>
<feature type="compositionally biased region" description="Polar residues" evidence="1">
    <location>
        <begin position="224"/>
        <end position="237"/>
    </location>
</feature>
<protein>
    <submittedName>
        <fullName evidence="2">Uncharacterized protein</fullName>
    </submittedName>
</protein>
<evidence type="ECO:0000313" key="3">
    <source>
        <dbReference type="Proteomes" id="UP000293154"/>
    </source>
</evidence>
<dbReference type="RefSeq" id="WP_130592139.1">
    <property type="nucleotide sequence ID" value="NZ_CP034752.1"/>
</dbReference>
<dbReference type="Proteomes" id="UP000293154">
    <property type="component" value="Chromosome"/>
</dbReference>
<feature type="compositionally biased region" description="Polar residues" evidence="1">
    <location>
        <begin position="358"/>
        <end position="369"/>
    </location>
</feature>
<organism evidence="2 3">
    <name type="scientific">Limnobaculum zhutongyuii</name>
    <dbReference type="NCBI Taxonomy" id="2498113"/>
    <lineage>
        <taxon>Bacteria</taxon>
        <taxon>Pseudomonadati</taxon>
        <taxon>Pseudomonadota</taxon>
        <taxon>Gammaproteobacteria</taxon>
        <taxon>Enterobacterales</taxon>
        <taxon>Budviciaceae</taxon>
        <taxon>Limnobaculum</taxon>
    </lineage>
</organism>
<feature type="compositionally biased region" description="Polar residues" evidence="1">
    <location>
        <begin position="245"/>
        <end position="255"/>
    </location>
</feature>
<dbReference type="EMBL" id="CP034752">
    <property type="protein sequence ID" value="QBH97202.1"/>
    <property type="molecule type" value="Genomic_DNA"/>
</dbReference>
<dbReference type="OrthoDB" id="8556561at2"/>
<feature type="region of interest" description="Disordered" evidence="1">
    <location>
        <begin position="215"/>
        <end position="257"/>
    </location>
</feature>
<evidence type="ECO:0000256" key="1">
    <source>
        <dbReference type="SAM" id="MobiDB-lite"/>
    </source>
</evidence>